<sequence length="133" mass="14833">MAMSEDTSSTQTAAAADKIIEPLEKIESSLGEEVQSISKRVRRLEEQAPQSPKRRATELPSSNWADRSRPGLDSLKDFSWPVSDDEEEQGDPSETENLDQVSIQLSEENTQPVTPSFREVLSSNSRKRCLPLS</sequence>
<evidence type="ECO:0000256" key="1">
    <source>
        <dbReference type="SAM" id="MobiDB-lite"/>
    </source>
</evidence>
<dbReference type="EnsemblMetazoa" id="Aqu2.1.12462_001">
    <property type="protein sequence ID" value="Aqu2.1.12462_001"/>
    <property type="gene ID" value="Aqu2.1.12462"/>
</dbReference>
<protein>
    <submittedName>
        <fullName evidence="2">Uncharacterized protein</fullName>
    </submittedName>
</protein>
<feature type="compositionally biased region" description="Basic and acidic residues" evidence="1">
    <location>
        <begin position="66"/>
        <end position="76"/>
    </location>
</feature>
<feature type="compositionally biased region" description="Acidic residues" evidence="1">
    <location>
        <begin position="83"/>
        <end position="97"/>
    </location>
</feature>
<evidence type="ECO:0000313" key="2">
    <source>
        <dbReference type="EnsemblMetazoa" id="Aqu2.1.12462_001"/>
    </source>
</evidence>
<dbReference type="AlphaFoldDB" id="A0A1X7TDC1"/>
<organism evidence="2">
    <name type="scientific">Amphimedon queenslandica</name>
    <name type="common">Sponge</name>
    <dbReference type="NCBI Taxonomy" id="400682"/>
    <lineage>
        <taxon>Eukaryota</taxon>
        <taxon>Metazoa</taxon>
        <taxon>Porifera</taxon>
        <taxon>Demospongiae</taxon>
        <taxon>Heteroscleromorpha</taxon>
        <taxon>Haplosclerida</taxon>
        <taxon>Niphatidae</taxon>
        <taxon>Amphimedon</taxon>
    </lineage>
</organism>
<reference evidence="2" key="1">
    <citation type="submission" date="2017-05" db="UniProtKB">
        <authorList>
            <consortium name="EnsemblMetazoa"/>
        </authorList>
    </citation>
    <scope>IDENTIFICATION</scope>
</reference>
<feature type="compositionally biased region" description="Polar residues" evidence="1">
    <location>
        <begin position="1"/>
        <end position="12"/>
    </location>
</feature>
<accession>A0A1X7TDC1</accession>
<dbReference type="InParanoid" id="A0A1X7TDC1"/>
<name>A0A1X7TDC1_AMPQE</name>
<feature type="region of interest" description="Disordered" evidence="1">
    <location>
        <begin position="1"/>
        <end position="20"/>
    </location>
</feature>
<proteinExistence type="predicted"/>
<feature type="compositionally biased region" description="Polar residues" evidence="1">
    <location>
        <begin position="98"/>
        <end position="114"/>
    </location>
</feature>
<feature type="region of interest" description="Disordered" evidence="1">
    <location>
        <begin position="27"/>
        <end position="133"/>
    </location>
</feature>